<keyword evidence="1" id="KW-1133">Transmembrane helix</keyword>
<proteinExistence type="predicted"/>
<keyword evidence="3" id="KW-1185">Reference proteome</keyword>
<keyword evidence="1" id="KW-0812">Transmembrane</keyword>
<gene>
    <name evidence="2" type="ORF">VVD49_19470</name>
</gene>
<evidence type="ECO:0000313" key="3">
    <source>
        <dbReference type="Proteomes" id="UP001331561"/>
    </source>
</evidence>
<organism evidence="2 3">
    <name type="scientific">Uliginosibacterium silvisoli</name>
    <dbReference type="NCBI Taxonomy" id="3114758"/>
    <lineage>
        <taxon>Bacteria</taxon>
        <taxon>Pseudomonadati</taxon>
        <taxon>Pseudomonadota</taxon>
        <taxon>Betaproteobacteria</taxon>
        <taxon>Rhodocyclales</taxon>
        <taxon>Zoogloeaceae</taxon>
        <taxon>Uliginosibacterium</taxon>
    </lineage>
</organism>
<feature type="transmembrane region" description="Helical" evidence="1">
    <location>
        <begin position="60"/>
        <end position="79"/>
    </location>
</feature>
<evidence type="ECO:0000313" key="2">
    <source>
        <dbReference type="EMBL" id="MEC5387922.1"/>
    </source>
</evidence>
<comment type="caution">
    <text evidence="2">The sequence shown here is derived from an EMBL/GenBank/DDBJ whole genome shotgun (WGS) entry which is preliminary data.</text>
</comment>
<keyword evidence="1" id="KW-0472">Membrane</keyword>
<protein>
    <submittedName>
        <fullName evidence="2">VC0807 family protein</fullName>
    </submittedName>
</protein>
<feature type="transmembrane region" description="Helical" evidence="1">
    <location>
        <begin position="7"/>
        <end position="24"/>
    </location>
</feature>
<reference evidence="2 3" key="1">
    <citation type="submission" date="2024-01" db="EMBL/GenBank/DDBJ databases">
        <title>Uliginosibacterium soil sp. nov.</title>
        <authorList>
            <person name="Lv Y."/>
        </authorList>
    </citation>
    <scope>NUCLEOTIDE SEQUENCE [LARGE SCALE GENOMIC DNA]</scope>
    <source>
        <strain evidence="2 3">H3</strain>
    </source>
</reference>
<feature type="transmembrane region" description="Helical" evidence="1">
    <location>
        <begin position="30"/>
        <end position="53"/>
    </location>
</feature>
<dbReference type="EMBL" id="JAYXHS010000004">
    <property type="protein sequence ID" value="MEC5387922.1"/>
    <property type="molecule type" value="Genomic_DNA"/>
</dbReference>
<dbReference type="NCBIfam" id="NF041646">
    <property type="entry name" value="VC0807_fam"/>
    <property type="match status" value="1"/>
</dbReference>
<feature type="transmembrane region" description="Helical" evidence="1">
    <location>
        <begin position="178"/>
        <end position="198"/>
    </location>
</feature>
<dbReference type="RefSeq" id="WP_327600895.1">
    <property type="nucleotide sequence ID" value="NZ_JAYXHS010000004.1"/>
</dbReference>
<sequence>MITRKHIHLALDLGCNIALPWLAYKLAEPVWGEFGGLLASALPPLLWSIVELVRHKRLDALSMMILAGIALSIFALLLGGSPKLLLVRESLISGLIGIAFIVSAPFSKPLVYHLAHAMAQRQEAAGEDSGSAAFDEWWQEPESQRMLRGITWGWGLGLTAEALLRGWLAWHWTSERFLALSPFVSYGLIGMLLLWTLWYRKRFEEPENESAPEA</sequence>
<evidence type="ECO:0000256" key="1">
    <source>
        <dbReference type="SAM" id="Phobius"/>
    </source>
</evidence>
<feature type="transmembrane region" description="Helical" evidence="1">
    <location>
        <begin position="91"/>
        <end position="111"/>
    </location>
</feature>
<name>A0ABU6K8U3_9RHOO</name>
<accession>A0ABU6K8U3</accession>
<dbReference type="Proteomes" id="UP001331561">
    <property type="component" value="Unassembled WGS sequence"/>
</dbReference>